<evidence type="ECO:0000259" key="2">
    <source>
        <dbReference type="Pfam" id="PF17829"/>
    </source>
</evidence>
<feature type="signal peptide" evidence="1">
    <location>
        <begin position="1"/>
        <end position="27"/>
    </location>
</feature>
<name>A0ABV7FMG3_9ALTE</name>
<organism evidence="3 4">
    <name type="scientific">Agaribacter flavus</name>
    <dbReference type="NCBI Taxonomy" id="1902781"/>
    <lineage>
        <taxon>Bacteria</taxon>
        <taxon>Pseudomonadati</taxon>
        <taxon>Pseudomonadota</taxon>
        <taxon>Gammaproteobacteria</taxon>
        <taxon>Alteromonadales</taxon>
        <taxon>Alteromonadaceae</taxon>
        <taxon>Agaribacter</taxon>
    </lineage>
</organism>
<keyword evidence="1" id="KW-0732">Signal</keyword>
<accession>A0ABV7FMG3</accession>
<dbReference type="PROSITE" id="PS51257">
    <property type="entry name" value="PROKAR_LIPOPROTEIN"/>
    <property type="match status" value="1"/>
</dbReference>
<reference evidence="4" key="1">
    <citation type="journal article" date="2019" name="Int. J. Syst. Evol. Microbiol.">
        <title>The Global Catalogue of Microorganisms (GCM) 10K type strain sequencing project: providing services to taxonomists for standard genome sequencing and annotation.</title>
        <authorList>
            <consortium name="The Broad Institute Genomics Platform"/>
            <consortium name="The Broad Institute Genome Sequencing Center for Infectious Disease"/>
            <person name="Wu L."/>
            <person name="Ma J."/>
        </authorList>
    </citation>
    <scope>NUCLEOTIDE SEQUENCE [LARGE SCALE GENOMIC DNA]</scope>
    <source>
        <strain evidence="4">KCTC 52473</strain>
    </source>
</reference>
<dbReference type="RefSeq" id="WP_376918213.1">
    <property type="nucleotide sequence ID" value="NZ_JBHRSW010000004.1"/>
</dbReference>
<feature type="chain" id="PRO_5046555778" description="Gylcosyl hydrolase 115 C-terminal domain-containing protein" evidence="1">
    <location>
        <begin position="28"/>
        <end position="416"/>
    </location>
</feature>
<evidence type="ECO:0000313" key="3">
    <source>
        <dbReference type="EMBL" id="MFC3120070.1"/>
    </source>
</evidence>
<gene>
    <name evidence="3" type="ORF">ACFOHL_00380</name>
</gene>
<dbReference type="InterPro" id="IPR041437">
    <property type="entry name" value="GH115_C"/>
</dbReference>
<protein>
    <recommendedName>
        <fullName evidence="2">Gylcosyl hydrolase 115 C-terminal domain-containing protein</fullName>
    </recommendedName>
</protein>
<keyword evidence="4" id="KW-1185">Reference proteome</keyword>
<comment type="caution">
    <text evidence="3">The sequence shown here is derived from an EMBL/GenBank/DDBJ whole genome shotgun (WGS) entry which is preliminary data.</text>
</comment>
<dbReference type="Pfam" id="PF17829">
    <property type="entry name" value="GH115_C"/>
    <property type="match status" value="1"/>
</dbReference>
<feature type="domain" description="Gylcosyl hydrolase 115 C-terminal" evidence="2">
    <location>
        <begin position="49"/>
        <end position="248"/>
    </location>
</feature>
<proteinExistence type="predicted"/>
<evidence type="ECO:0000256" key="1">
    <source>
        <dbReference type="SAM" id="SignalP"/>
    </source>
</evidence>
<dbReference type="Proteomes" id="UP001595478">
    <property type="component" value="Unassembled WGS sequence"/>
</dbReference>
<dbReference type="Gene3D" id="2.60.120.1620">
    <property type="match status" value="1"/>
</dbReference>
<dbReference type="EMBL" id="JBHRSW010000004">
    <property type="protein sequence ID" value="MFC3120070.1"/>
    <property type="molecule type" value="Genomic_DNA"/>
</dbReference>
<evidence type="ECO:0000313" key="4">
    <source>
        <dbReference type="Proteomes" id="UP001595478"/>
    </source>
</evidence>
<sequence>MKNNKLILSAILSGLCAATMSCTNTTAPVDTKNQIKAMVPTLQAKSIIEQNGMIVVEAENYASQTLNEKRTWFTFGNAPGQLKDHNFADPDLTHIEGASNSAYLEILPDTRTNHDELLVHDENFTNEPGKMAVLTYPIYVKTPGRYYVWARAFSTGPEDNGMHVGLNGAWPESGQRLQLCKGKFNWTWSSQQRRPENHCGTPNTLWLDIEKPGQHTLMISMREDGTEIDKFILTQDKNYTPEGIGPKETVYTPPIMQERTQLVDIKEYYKIFYATEGFAPAPEAKPYFYIDKTRAAAAINAVKPAARNVFLRSSFTVPKKLSDEVFAMKLVTLSEIDGESSYRVFINDKLVGEYTNAETSVDYSENTFDLGTHPLKQGDTIHVEANAVTNGKIPEGDITAFSRGRWRALVIQHVGE</sequence>